<dbReference type="GO" id="GO:0008381">
    <property type="term" value="F:mechanosensitive monoatomic ion channel activity"/>
    <property type="evidence" value="ECO:0007669"/>
    <property type="project" value="UniProtKB-ARBA"/>
</dbReference>
<dbReference type="SUPFAM" id="SSF50182">
    <property type="entry name" value="Sm-like ribonucleoproteins"/>
    <property type="match status" value="1"/>
</dbReference>
<dbReference type="InterPro" id="IPR049142">
    <property type="entry name" value="MS_channel_1st"/>
</dbReference>
<comment type="caution">
    <text evidence="12">The sequence shown here is derived from an EMBL/GenBank/DDBJ whole genome shotgun (WGS) entry which is preliminary data.</text>
</comment>
<dbReference type="Gene3D" id="1.10.287.1260">
    <property type="match status" value="1"/>
</dbReference>
<dbReference type="InterPro" id="IPR006685">
    <property type="entry name" value="MscS_channel_2nd"/>
</dbReference>
<evidence type="ECO:0000256" key="4">
    <source>
        <dbReference type="ARBA" id="ARBA00022692"/>
    </source>
</evidence>
<dbReference type="PANTHER" id="PTHR30347:SF1">
    <property type="entry name" value="MECHANOSENSITIVE CHANNEL MSCK"/>
    <property type="match status" value="1"/>
</dbReference>
<dbReference type="Gene3D" id="3.30.70.100">
    <property type="match status" value="1"/>
</dbReference>
<dbReference type="InterPro" id="IPR052702">
    <property type="entry name" value="MscS-like_channel"/>
</dbReference>
<dbReference type="InterPro" id="IPR011066">
    <property type="entry name" value="MscS_channel_C_sf"/>
</dbReference>
<sequence>MEQELSPFDHLRDLLDQVLIWLGSDLFAYASLAQFAVIALSLGLSWLLARALRKLLGGVHLEVPILARIAPFFSPLTVPAFALLLIATAGVVAEEFNLPTYLFDIATSLLTAWLVIRFAVNFIRSQALRRLVASVAWLIAALNIVGLLDPITRTLGAARFSVGDVSISLLSIINGLLAFFLLIWLALAASRLLENRVDALSDVNPSARELVKKLARIALVILAVMIALNATGIDLTALAVFSGALGVGLGFGLQKVVANFVSGVILLMDRSIKPGDVIETQGTYGWINHLGARYTSIITRDGTEFLVPNEDMITQSVINWSFSDRRVRRKIPISVSYECDLRKAMSLMEQAAHDIHRVLKSPAPAARLMGFGDNGVDLELRLWIEDPQSGVVNVASEVMLAIWDAFHEEGIDFPFPQRVVHFANDMPMAAPQSVQAEDADLEQDPALDAGKKS</sequence>
<name>A0A5A7MX45_9PROT</name>
<dbReference type="PANTHER" id="PTHR30347">
    <property type="entry name" value="POTASSIUM CHANNEL RELATED"/>
    <property type="match status" value="1"/>
</dbReference>
<dbReference type="InterPro" id="IPR011014">
    <property type="entry name" value="MscS_channel_TM-2"/>
</dbReference>
<dbReference type="Gene3D" id="2.30.30.60">
    <property type="match status" value="1"/>
</dbReference>
<reference evidence="12 13" key="1">
    <citation type="submission" date="2019-09" db="EMBL/GenBank/DDBJ databases">
        <title>NBRP : Genome information of microbial organism related human and environment.</title>
        <authorList>
            <person name="Hattori M."/>
            <person name="Oshima K."/>
            <person name="Inaba H."/>
            <person name="Suda W."/>
            <person name="Sakamoto M."/>
            <person name="Iino T."/>
            <person name="Kitahara M."/>
            <person name="Oshida Y."/>
            <person name="Iida T."/>
            <person name="Kudo T."/>
            <person name="Itoh T."/>
            <person name="Ohkuma M."/>
        </authorList>
    </citation>
    <scope>NUCLEOTIDE SEQUENCE [LARGE SCALE GENOMIC DNA]</scope>
    <source>
        <strain evidence="12 13">Mie-1</strain>
    </source>
</reference>
<evidence type="ECO:0000256" key="5">
    <source>
        <dbReference type="ARBA" id="ARBA00022989"/>
    </source>
</evidence>
<dbReference type="Pfam" id="PF00924">
    <property type="entry name" value="MS_channel_2nd"/>
    <property type="match status" value="1"/>
</dbReference>
<evidence type="ECO:0000259" key="11">
    <source>
        <dbReference type="Pfam" id="PF21088"/>
    </source>
</evidence>
<feature type="domain" description="Mechanosensitive ion channel transmembrane helices 2/3" evidence="11">
    <location>
        <begin position="213"/>
        <end position="254"/>
    </location>
</feature>
<evidence type="ECO:0000256" key="8">
    <source>
        <dbReference type="SAM" id="Phobius"/>
    </source>
</evidence>
<keyword evidence="5 8" id="KW-1133">Transmembrane helix</keyword>
<feature type="transmembrane region" description="Helical" evidence="8">
    <location>
        <begin position="214"/>
        <end position="233"/>
    </location>
</feature>
<feature type="transmembrane region" description="Helical" evidence="8">
    <location>
        <begin position="26"/>
        <end position="48"/>
    </location>
</feature>
<feature type="domain" description="Mechanosensitive ion channel MscS C-terminal" evidence="10">
    <location>
        <begin position="331"/>
        <end position="413"/>
    </location>
</feature>
<dbReference type="InterPro" id="IPR049278">
    <property type="entry name" value="MS_channel_C"/>
</dbReference>
<dbReference type="EMBL" id="BKCM01000001">
    <property type="protein sequence ID" value="GEQ99435.1"/>
    <property type="molecule type" value="Genomic_DNA"/>
</dbReference>
<dbReference type="Proteomes" id="UP000325187">
    <property type="component" value="Unassembled WGS sequence"/>
</dbReference>
<dbReference type="SUPFAM" id="SSF82861">
    <property type="entry name" value="Mechanosensitive channel protein MscS (YggB), transmembrane region"/>
    <property type="match status" value="1"/>
</dbReference>
<keyword evidence="13" id="KW-1185">Reference proteome</keyword>
<evidence type="ECO:0000256" key="6">
    <source>
        <dbReference type="ARBA" id="ARBA00023136"/>
    </source>
</evidence>
<comment type="similarity">
    <text evidence="2">Belongs to the MscS (TC 1.A.23) family.</text>
</comment>
<protein>
    <submittedName>
        <fullName evidence="12">Mechanosensitive ion channel protein</fullName>
    </submittedName>
</protein>
<dbReference type="InterPro" id="IPR023408">
    <property type="entry name" value="MscS_beta-dom_sf"/>
</dbReference>
<gene>
    <name evidence="12" type="ORF">JCM17845_00590</name>
</gene>
<dbReference type="InterPro" id="IPR010920">
    <property type="entry name" value="LSM_dom_sf"/>
</dbReference>
<evidence type="ECO:0000256" key="1">
    <source>
        <dbReference type="ARBA" id="ARBA00004651"/>
    </source>
</evidence>
<evidence type="ECO:0000256" key="2">
    <source>
        <dbReference type="ARBA" id="ARBA00008017"/>
    </source>
</evidence>
<accession>A0A5A7MX45</accession>
<feature type="transmembrane region" description="Helical" evidence="8">
    <location>
        <begin position="131"/>
        <end position="148"/>
    </location>
</feature>
<feature type="transmembrane region" description="Helical" evidence="8">
    <location>
        <begin position="168"/>
        <end position="193"/>
    </location>
</feature>
<evidence type="ECO:0000256" key="7">
    <source>
        <dbReference type="SAM" id="MobiDB-lite"/>
    </source>
</evidence>
<dbReference type="Pfam" id="PF21088">
    <property type="entry name" value="MS_channel_1st"/>
    <property type="match status" value="1"/>
</dbReference>
<organism evidence="12 13">
    <name type="scientific">Iodidimonas gelatinilytica</name>
    <dbReference type="NCBI Taxonomy" id="1236966"/>
    <lineage>
        <taxon>Bacteria</taxon>
        <taxon>Pseudomonadati</taxon>
        <taxon>Pseudomonadota</taxon>
        <taxon>Alphaproteobacteria</taxon>
        <taxon>Iodidimonadales</taxon>
        <taxon>Iodidimonadaceae</taxon>
        <taxon>Iodidimonas</taxon>
    </lineage>
</organism>
<dbReference type="RefSeq" id="WP_210432047.1">
    <property type="nucleotide sequence ID" value="NZ_BKCM01000001.1"/>
</dbReference>
<proteinExistence type="inferred from homology"/>
<feature type="transmembrane region" description="Helical" evidence="8">
    <location>
        <begin position="239"/>
        <end position="267"/>
    </location>
</feature>
<evidence type="ECO:0000259" key="10">
    <source>
        <dbReference type="Pfam" id="PF21082"/>
    </source>
</evidence>
<feature type="region of interest" description="Disordered" evidence="7">
    <location>
        <begin position="432"/>
        <end position="453"/>
    </location>
</feature>
<dbReference type="AlphaFoldDB" id="A0A5A7MX45"/>
<comment type="subcellular location">
    <subcellularLocation>
        <location evidence="1">Cell membrane</location>
        <topology evidence="1">Multi-pass membrane protein</topology>
    </subcellularLocation>
</comment>
<dbReference type="Pfam" id="PF21082">
    <property type="entry name" value="MS_channel_3rd"/>
    <property type="match status" value="1"/>
</dbReference>
<keyword evidence="6 8" id="KW-0472">Membrane</keyword>
<feature type="transmembrane region" description="Helical" evidence="8">
    <location>
        <begin position="98"/>
        <end position="119"/>
    </location>
</feature>
<feature type="domain" description="Mechanosensitive ion channel MscS" evidence="9">
    <location>
        <begin position="256"/>
        <end position="321"/>
    </location>
</feature>
<keyword evidence="4 8" id="KW-0812">Transmembrane</keyword>
<dbReference type="GO" id="GO:0005886">
    <property type="term" value="C:plasma membrane"/>
    <property type="evidence" value="ECO:0007669"/>
    <property type="project" value="UniProtKB-SubCell"/>
</dbReference>
<evidence type="ECO:0000313" key="13">
    <source>
        <dbReference type="Proteomes" id="UP000325187"/>
    </source>
</evidence>
<evidence type="ECO:0000259" key="9">
    <source>
        <dbReference type="Pfam" id="PF00924"/>
    </source>
</evidence>
<dbReference type="SUPFAM" id="SSF82689">
    <property type="entry name" value="Mechanosensitive channel protein MscS (YggB), C-terminal domain"/>
    <property type="match status" value="1"/>
</dbReference>
<keyword evidence="3" id="KW-1003">Cell membrane</keyword>
<evidence type="ECO:0000313" key="12">
    <source>
        <dbReference type="EMBL" id="GEQ99435.1"/>
    </source>
</evidence>
<feature type="transmembrane region" description="Helical" evidence="8">
    <location>
        <begin position="69"/>
        <end position="92"/>
    </location>
</feature>
<evidence type="ECO:0000256" key="3">
    <source>
        <dbReference type="ARBA" id="ARBA00022475"/>
    </source>
</evidence>